<dbReference type="RefSeq" id="WP_263390601.1">
    <property type="nucleotide sequence ID" value="NZ_BJDI01000004.1"/>
</dbReference>
<evidence type="ECO:0000313" key="2">
    <source>
        <dbReference type="Proteomes" id="UP001596171"/>
    </source>
</evidence>
<protein>
    <submittedName>
        <fullName evidence="1">Uncharacterized protein</fullName>
    </submittedName>
</protein>
<organism evidence="1 2">
    <name type="scientific">Lactiplantibacillus nangangensis</name>
    <dbReference type="NCBI Taxonomy" id="2559917"/>
    <lineage>
        <taxon>Bacteria</taxon>
        <taxon>Bacillati</taxon>
        <taxon>Bacillota</taxon>
        <taxon>Bacilli</taxon>
        <taxon>Lactobacillales</taxon>
        <taxon>Lactobacillaceae</taxon>
        <taxon>Lactiplantibacillus</taxon>
    </lineage>
</organism>
<dbReference type="EMBL" id="JBHSSE010000011">
    <property type="protein sequence ID" value="MFC6201260.1"/>
    <property type="molecule type" value="Genomic_DNA"/>
</dbReference>
<evidence type="ECO:0000313" key="1">
    <source>
        <dbReference type="EMBL" id="MFC6201260.1"/>
    </source>
</evidence>
<accession>A0ABW1SHR3</accession>
<proteinExistence type="predicted"/>
<keyword evidence="2" id="KW-1185">Reference proteome</keyword>
<comment type="caution">
    <text evidence="1">The sequence shown here is derived from an EMBL/GenBank/DDBJ whole genome shotgun (WGS) entry which is preliminary data.</text>
</comment>
<sequence>MDELQAMIQDQDGVTAALMNDLGYSDGEVAVAMDKYNATH</sequence>
<reference evidence="2" key="1">
    <citation type="journal article" date="2019" name="Int. J. Syst. Evol. Microbiol.">
        <title>The Global Catalogue of Microorganisms (GCM) 10K type strain sequencing project: providing services to taxonomists for standard genome sequencing and annotation.</title>
        <authorList>
            <consortium name="The Broad Institute Genomics Platform"/>
            <consortium name="The Broad Institute Genome Sequencing Center for Infectious Disease"/>
            <person name="Wu L."/>
            <person name="Ma J."/>
        </authorList>
    </citation>
    <scope>NUCLEOTIDE SEQUENCE [LARGE SCALE GENOMIC DNA]</scope>
    <source>
        <strain evidence="2">CCM 8930</strain>
    </source>
</reference>
<gene>
    <name evidence="1" type="ORF">ACFP1L_05035</name>
</gene>
<dbReference type="Proteomes" id="UP001596171">
    <property type="component" value="Unassembled WGS sequence"/>
</dbReference>
<name>A0ABW1SHR3_9LACO</name>